<evidence type="ECO:0000313" key="2">
    <source>
        <dbReference type="EMBL" id="WAR28963.1"/>
    </source>
</evidence>
<feature type="region of interest" description="Disordered" evidence="1">
    <location>
        <begin position="472"/>
        <end position="528"/>
    </location>
</feature>
<feature type="compositionally biased region" description="Basic and acidic residues" evidence="1">
    <location>
        <begin position="332"/>
        <end position="370"/>
    </location>
</feature>
<sequence length="631" mass="69080">MGNVGDCNGGGGGINDVDGDDISAGNDGVGDGVGAGHDGGIGYAGNGGDSGGAGYGAGSGCAGDVGDCGDAGNGVGCEGDCGGCGGTVVDVDDGGSAGNWVDDGDNGGAGKGDRGVMINGGGGCAGKVVVGCAGDGDSGCLRSVGGGGGAGCACNDDARCARYSDVGCKSNDGVGCADNGGGGCGAGNYRGVIQTDNMGDEVKVHLDFRHNWAFDHMNNWRSMVWEGLEWMMNISATGLVFFLIANPGMWLHPLPAIKKEQIPQMTLHYSVQIFLERSRSEIAGPVMVVFVSKKMDIKTMFILMLMTTTIIIQITQGKPQGKETENAGEMQKQGDIKETGKRIVDKNADRDILRAKKELNGKKRKENNEKRKIKVGKKEKHTDTNNDIEQAVRNYNEKQERKKNVQVVEKDSNERRRQVRELEKEMDHVQTGENGKERKEKKFVHKFWKQKRNALRRERKVEHQDLEAGEAIAKRRTEKQSIRAQKRDVRREKRGLGSEKESLRREERSLGREDQSPPREKKSCKPLRRKCRTSEESFLEMFKDHKDLKALVKFLDEKYELAQIHAMDRSMNCQANVGSQTDNRQLARDRMCGFVPPDMEERNLCIHELHLRVLFQLLQHVVQDVPHLLRV</sequence>
<dbReference type="EMBL" id="CP111027">
    <property type="protein sequence ID" value="WAR28963.1"/>
    <property type="molecule type" value="Genomic_DNA"/>
</dbReference>
<feature type="region of interest" description="Disordered" evidence="1">
    <location>
        <begin position="318"/>
        <end position="445"/>
    </location>
</feature>
<evidence type="ECO:0000313" key="3">
    <source>
        <dbReference type="Proteomes" id="UP001164746"/>
    </source>
</evidence>
<protein>
    <submittedName>
        <fullName evidence="2">NIPLB-like protein</fullName>
    </submittedName>
</protein>
<reference evidence="2" key="1">
    <citation type="submission" date="2022-11" db="EMBL/GenBank/DDBJ databases">
        <title>Centuries of genome instability and evolution in soft-shell clam transmissible cancer (bioRxiv).</title>
        <authorList>
            <person name="Hart S.F.M."/>
            <person name="Yonemitsu M.A."/>
            <person name="Giersch R.M."/>
            <person name="Beal B.F."/>
            <person name="Arriagada G."/>
            <person name="Davis B.W."/>
            <person name="Ostrander E.A."/>
            <person name="Goff S.P."/>
            <person name="Metzger M.J."/>
        </authorList>
    </citation>
    <scope>NUCLEOTIDE SEQUENCE</scope>
    <source>
        <strain evidence="2">MELC-2E11</strain>
        <tissue evidence="2">Siphon/mantle</tissue>
    </source>
</reference>
<feature type="compositionally biased region" description="Basic and acidic residues" evidence="1">
    <location>
        <begin position="472"/>
        <end position="523"/>
    </location>
</feature>
<proteinExistence type="predicted"/>
<dbReference type="Proteomes" id="UP001164746">
    <property type="component" value="Chromosome 16"/>
</dbReference>
<evidence type="ECO:0000256" key="1">
    <source>
        <dbReference type="SAM" id="MobiDB-lite"/>
    </source>
</evidence>
<accession>A0ABY7G3D5</accession>
<gene>
    <name evidence="2" type="ORF">MAR_002531</name>
</gene>
<organism evidence="2 3">
    <name type="scientific">Mya arenaria</name>
    <name type="common">Soft-shell clam</name>
    <dbReference type="NCBI Taxonomy" id="6604"/>
    <lineage>
        <taxon>Eukaryota</taxon>
        <taxon>Metazoa</taxon>
        <taxon>Spiralia</taxon>
        <taxon>Lophotrochozoa</taxon>
        <taxon>Mollusca</taxon>
        <taxon>Bivalvia</taxon>
        <taxon>Autobranchia</taxon>
        <taxon>Heteroconchia</taxon>
        <taxon>Euheterodonta</taxon>
        <taxon>Imparidentia</taxon>
        <taxon>Neoheterodontei</taxon>
        <taxon>Myida</taxon>
        <taxon>Myoidea</taxon>
        <taxon>Myidae</taxon>
        <taxon>Mya</taxon>
    </lineage>
</organism>
<feature type="compositionally biased region" description="Basic and acidic residues" evidence="1">
    <location>
        <begin position="395"/>
        <end position="440"/>
    </location>
</feature>
<name>A0ABY7G3D5_MYAAR</name>
<keyword evidence="3" id="KW-1185">Reference proteome</keyword>